<comment type="caution">
    <text evidence="1">The sequence shown here is derived from an EMBL/GenBank/DDBJ whole genome shotgun (WGS) entry which is preliminary data.</text>
</comment>
<reference evidence="1 2" key="1">
    <citation type="submission" date="2023-01" db="EMBL/GenBank/DDBJ databases">
        <title>Thalassococcus onchidii sp. nov., isolated from a marine invertebrate from the South China Sea.</title>
        <authorList>
            <person name="Xu S."/>
            <person name="Liu Z."/>
            <person name="Xu Y."/>
        </authorList>
    </citation>
    <scope>NUCLEOTIDE SEQUENCE [LARGE SCALE GENOMIC DNA]</scope>
    <source>
        <strain evidence="1 2">KCTC 32084</strain>
    </source>
</reference>
<keyword evidence="2" id="KW-1185">Reference proteome</keyword>
<evidence type="ECO:0000313" key="2">
    <source>
        <dbReference type="Proteomes" id="UP001210720"/>
    </source>
</evidence>
<organism evidence="1 2">
    <name type="scientific">Thalassococcus lentus</name>
    <dbReference type="NCBI Taxonomy" id="1210524"/>
    <lineage>
        <taxon>Bacteria</taxon>
        <taxon>Pseudomonadati</taxon>
        <taxon>Pseudomonadota</taxon>
        <taxon>Alphaproteobacteria</taxon>
        <taxon>Rhodobacterales</taxon>
        <taxon>Roseobacteraceae</taxon>
        <taxon>Thalassococcus</taxon>
    </lineage>
</organism>
<dbReference type="RefSeq" id="WP_271430585.1">
    <property type="nucleotide sequence ID" value="NZ_JAQIOY010000001.1"/>
</dbReference>
<proteinExistence type="predicted"/>
<protein>
    <recommendedName>
        <fullName evidence="3">Thiol:disulfide interchange protein DsbD N-terminal domain-containing protein</fullName>
    </recommendedName>
</protein>
<name>A0ABT4XMQ6_9RHOB</name>
<evidence type="ECO:0008006" key="3">
    <source>
        <dbReference type="Google" id="ProtNLM"/>
    </source>
</evidence>
<sequence length="116" mass="12907">MKYLVPFFLFVASMAQSEPSEIKAAEAQRNGDTWRFSVTLAHPDTGWDHYADGWRVELEDGTILGTRVLAHPHVNEQPFTRSLGGVAIPEGIAVVFIREKCSVDGWGKTRLPVDLP</sequence>
<dbReference type="Proteomes" id="UP001210720">
    <property type="component" value="Unassembled WGS sequence"/>
</dbReference>
<evidence type="ECO:0000313" key="1">
    <source>
        <dbReference type="EMBL" id="MDA7423220.1"/>
    </source>
</evidence>
<accession>A0ABT4XMQ6</accession>
<gene>
    <name evidence="1" type="ORF">PFY00_00650</name>
</gene>
<dbReference type="EMBL" id="JAQIOY010000001">
    <property type="protein sequence ID" value="MDA7423220.1"/>
    <property type="molecule type" value="Genomic_DNA"/>
</dbReference>